<dbReference type="Proteomes" id="UP001292094">
    <property type="component" value="Unassembled WGS sequence"/>
</dbReference>
<gene>
    <name evidence="2" type="ORF">Pmani_038490</name>
</gene>
<feature type="compositionally biased region" description="Pro residues" evidence="1">
    <location>
        <begin position="7"/>
        <end position="29"/>
    </location>
</feature>
<sequence length="139" mass="15287">MVGNHISPPPPPPHLPPPPPSPHLPPPSPHLTSYNPQSPHLLHLILWYITSFISNITRLISHLTSSHSMAHHSHHLSSQFSYSSSLSPSQSPHLIEDLPTSVTSLAIIHTNITLHLTSSSLFAPHFRRITTTTIQSKVS</sequence>
<evidence type="ECO:0000313" key="3">
    <source>
        <dbReference type="Proteomes" id="UP001292094"/>
    </source>
</evidence>
<comment type="caution">
    <text evidence="2">The sequence shown here is derived from an EMBL/GenBank/DDBJ whole genome shotgun (WGS) entry which is preliminary data.</text>
</comment>
<protein>
    <submittedName>
        <fullName evidence="2">Uncharacterized protein</fullName>
    </submittedName>
</protein>
<feature type="region of interest" description="Disordered" evidence="1">
    <location>
        <begin position="1"/>
        <end position="32"/>
    </location>
</feature>
<name>A0AAE1NE95_9EUCA</name>
<proteinExistence type="predicted"/>
<dbReference type="AlphaFoldDB" id="A0AAE1NE95"/>
<evidence type="ECO:0000313" key="2">
    <source>
        <dbReference type="EMBL" id="KAK4288480.1"/>
    </source>
</evidence>
<accession>A0AAE1NE95</accession>
<reference evidence="2" key="1">
    <citation type="submission" date="2023-11" db="EMBL/GenBank/DDBJ databases">
        <title>Genome assemblies of two species of porcelain crab, Petrolisthes cinctipes and Petrolisthes manimaculis (Anomura: Porcellanidae).</title>
        <authorList>
            <person name="Angst P."/>
        </authorList>
    </citation>
    <scope>NUCLEOTIDE SEQUENCE</scope>
    <source>
        <strain evidence="2">PB745_02</strain>
        <tissue evidence="2">Gill</tissue>
    </source>
</reference>
<dbReference type="EMBL" id="JAWZYT010006285">
    <property type="protein sequence ID" value="KAK4288480.1"/>
    <property type="molecule type" value="Genomic_DNA"/>
</dbReference>
<keyword evidence="3" id="KW-1185">Reference proteome</keyword>
<evidence type="ECO:0000256" key="1">
    <source>
        <dbReference type="SAM" id="MobiDB-lite"/>
    </source>
</evidence>
<organism evidence="2 3">
    <name type="scientific">Petrolisthes manimaculis</name>
    <dbReference type="NCBI Taxonomy" id="1843537"/>
    <lineage>
        <taxon>Eukaryota</taxon>
        <taxon>Metazoa</taxon>
        <taxon>Ecdysozoa</taxon>
        <taxon>Arthropoda</taxon>
        <taxon>Crustacea</taxon>
        <taxon>Multicrustacea</taxon>
        <taxon>Malacostraca</taxon>
        <taxon>Eumalacostraca</taxon>
        <taxon>Eucarida</taxon>
        <taxon>Decapoda</taxon>
        <taxon>Pleocyemata</taxon>
        <taxon>Anomura</taxon>
        <taxon>Galatheoidea</taxon>
        <taxon>Porcellanidae</taxon>
        <taxon>Petrolisthes</taxon>
    </lineage>
</organism>